<dbReference type="Proteomes" id="UP000183832">
    <property type="component" value="Unassembled WGS sequence"/>
</dbReference>
<sequence>MIPSEKTTTEGMNENFSSVNSTRKKQKKVTRERNLQTVTTDEATNPPRKRFLALVLTVLKGE</sequence>
<accession>A0A1J1I2Q3</accession>
<dbReference type="AlphaFoldDB" id="A0A1J1I2Q3"/>
<gene>
    <name evidence="2" type="ORF">CLUMA_CG007395</name>
</gene>
<name>A0A1J1I2Q3_9DIPT</name>
<evidence type="ECO:0000313" key="2">
    <source>
        <dbReference type="EMBL" id="CRK93868.1"/>
    </source>
</evidence>
<feature type="compositionally biased region" description="Polar residues" evidence="1">
    <location>
        <begin position="1"/>
        <end position="21"/>
    </location>
</feature>
<feature type="region of interest" description="Disordered" evidence="1">
    <location>
        <begin position="1"/>
        <end position="47"/>
    </location>
</feature>
<reference evidence="2 3" key="1">
    <citation type="submission" date="2015-04" db="EMBL/GenBank/DDBJ databases">
        <authorList>
            <person name="Syromyatnikov M.Y."/>
            <person name="Popov V.N."/>
        </authorList>
    </citation>
    <scope>NUCLEOTIDE SEQUENCE [LARGE SCALE GENOMIC DNA]</scope>
</reference>
<dbReference type="EMBL" id="CVRI01000038">
    <property type="protein sequence ID" value="CRK93868.1"/>
    <property type="molecule type" value="Genomic_DNA"/>
</dbReference>
<evidence type="ECO:0000256" key="1">
    <source>
        <dbReference type="SAM" id="MobiDB-lite"/>
    </source>
</evidence>
<evidence type="ECO:0000313" key="3">
    <source>
        <dbReference type="Proteomes" id="UP000183832"/>
    </source>
</evidence>
<organism evidence="2 3">
    <name type="scientific">Clunio marinus</name>
    <dbReference type="NCBI Taxonomy" id="568069"/>
    <lineage>
        <taxon>Eukaryota</taxon>
        <taxon>Metazoa</taxon>
        <taxon>Ecdysozoa</taxon>
        <taxon>Arthropoda</taxon>
        <taxon>Hexapoda</taxon>
        <taxon>Insecta</taxon>
        <taxon>Pterygota</taxon>
        <taxon>Neoptera</taxon>
        <taxon>Endopterygota</taxon>
        <taxon>Diptera</taxon>
        <taxon>Nematocera</taxon>
        <taxon>Chironomoidea</taxon>
        <taxon>Chironomidae</taxon>
        <taxon>Clunio</taxon>
    </lineage>
</organism>
<keyword evidence="3" id="KW-1185">Reference proteome</keyword>
<proteinExistence type="predicted"/>
<protein>
    <submittedName>
        <fullName evidence="2">CLUMA_CG007395, isoform A</fullName>
    </submittedName>
</protein>